<dbReference type="PANTHER" id="PTHR32295">
    <property type="entry name" value="IQ-DOMAIN 5-RELATED"/>
    <property type="match status" value="1"/>
</dbReference>
<dbReference type="RefSeq" id="XP_008790579.1">
    <property type="nucleotide sequence ID" value="XM_008792357.4"/>
</dbReference>
<dbReference type="RefSeq" id="XP_008790580.1">
    <property type="nucleotide sequence ID" value="XM_008792358.4"/>
</dbReference>
<dbReference type="PROSITE" id="PS50096">
    <property type="entry name" value="IQ"/>
    <property type="match status" value="1"/>
</dbReference>
<evidence type="ECO:0000256" key="1">
    <source>
        <dbReference type="ARBA" id="ARBA00022860"/>
    </source>
</evidence>
<feature type="region of interest" description="Disordered" evidence="4">
    <location>
        <begin position="285"/>
        <end position="353"/>
    </location>
</feature>
<dbReference type="PANTHER" id="PTHR32295:SF113">
    <property type="entry name" value="PROTEIN IQ-DOMAIN 14"/>
    <property type="match status" value="1"/>
</dbReference>
<evidence type="ECO:0000313" key="6">
    <source>
        <dbReference type="Proteomes" id="UP000228380"/>
    </source>
</evidence>
<reference evidence="6" key="1">
    <citation type="journal article" date="2019" name="Nat. Commun.">
        <title>Genome-wide association mapping of date palm fruit traits.</title>
        <authorList>
            <person name="Hazzouri K.M."/>
            <person name="Gros-Balthazard M."/>
            <person name="Flowers J.M."/>
            <person name="Copetti D."/>
            <person name="Lemansour A."/>
            <person name="Lebrun M."/>
            <person name="Masmoudi K."/>
            <person name="Ferrand S."/>
            <person name="Dhar M.I."/>
            <person name="Fresquez Z.A."/>
            <person name="Rosas U."/>
            <person name="Zhang J."/>
            <person name="Talag J."/>
            <person name="Lee S."/>
            <person name="Kudrna D."/>
            <person name="Powell R.F."/>
            <person name="Leitch I.J."/>
            <person name="Krueger R.R."/>
            <person name="Wing R.A."/>
            <person name="Amiri K.M.A."/>
            <person name="Purugganan M.D."/>
        </authorList>
    </citation>
    <scope>NUCLEOTIDE SEQUENCE [LARGE SCALE GENOMIC DNA]</scope>
    <source>
        <strain evidence="6">cv. Khalas</strain>
    </source>
</reference>
<dbReference type="GO" id="GO:0005516">
    <property type="term" value="F:calmodulin binding"/>
    <property type="evidence" value="ECO:0007669"/>
    <property type="project" value="UniProtKB-KW"/>
</dbReference>
<feature type="domain" description="DUF4005" evidence="5">
    <location>
        <begin position="309"/>
        <end position="361"/>
    </location>
</feature>
<dbReference type="Pfam" id="PF00612">
    <property type="entry name" value="IQ"/>
    <property type="match status" value="1"/>
</dbReference>
<name>A0A8B7C2Z7_PHODC</name>
<reference evidence="7 8" key="2">
    <citation type="submission" date="2025-04" db="UniProtKB">
        <authorList>
            <consortium name="RefSeq"/>
        </authorList>
    </citation>
    <scope>IDENTIFICATION</scope>
    <source>
        <tissue evidence="7 8">Young leaves</tissue>
    </source>
</reference>
<feature type="region of interest" description="Disordered" evidence="4">
    <location>
        <begin position="391"/>
        <end position="413"/>
    </location>
</feature>
<dbReference type="RefSeq" id="XP_017698463.1">
    <property type="nucleotide sequence ID" value="XM_017842974.3"/>
</dbReference>
<dbReference type="GeneID" id="103707746"/>
<gene>
    <name evidence="7 8 9" type="primary">LOC103707746</name>
</gene>
<feature type="compositionally biased region" description="Low complexity" evidence="4">
    <location>
        <begin position="91"/>
        <end position="102"/>
    </location>
</feature>
<dbReference type="InterPro" id="IPR025064">
    <property type="entry name" value="DUF4005"/>
</dbReference>
<evidence type="ECO:0000256" key="2">
    <source>
        <dbReference type="ARBA" id="ARBA00024341"/>
    </source>
</evidence>
<feature type="compositionally biased region" description="Polar residues" evidence="4">
    <location>
        <begin position="297"/>
        <end position="310"/>
    </location>
</feature>
<dbReference type="AlphaFoldDB" id="A0A8B7C2Z7"/>
<dbReference type="KEGG" id="pda:103707746"/>
<feature type="region of interest" description="Disordered" evidence="4">
    <location>
        <begin position="75"/>
        <end position="108"/>
    </location>
</feature>
<organism evidence="6 7">
    <name type="scientific">Phoenix dactylifera</name>
    <name type="common">Date palm</name>
    <dbReference type="NCBI Taxonomy" id="42345"/>
    <lineage>
        <taxon>Eukaryota</taxon>
        <taxon>Viridiplantae</taxon>
        <taxon>Streptophyta</taxon>
        <taxon>Embryophyta</taxon>
        <taxon>Tracheophyta</taxon>
        <taxon>Spermatophyta</taxon>
        <taxon>Magnoliopsida</taxon>
        <taxon>Liliopsida</taxon>
        <taxon>Arecaceae</taxon>
        <taxon>Coryphoideae</taxon>
        <taxon>Phoeniceae</taxon>
        <taxon>Phoenix</taxon>
    </lineage>
</organism>
<keyword evidence="6" id="KW-1185">Reference proteome</keyword>
<sequence length="430" mass="48191">MGKKGNWFTALIRAFTSSSKDKDKPIDVSEKKNIKEKKRWGFGRSKHREVNSFFPLSREPSSIEKILCDAEREQRHKIQQAPQEKVQPLKKTTPAPAHLHAPAPKPSITPNYVQMSAIKIQAAYRRHLAKRSYRALKGLMRLQGVMRGHSVKRQTMNAMKCMQMLGRVQSQIRARRLQMMESRRQMSDKEIASSFGKWSVTHQSEVEAHEKWDESVLTKEEIDARMRRKVKAVIKRERALAYAYSHQLMKVTPKSAHAVLTDIRNGGFPWWWNWLEHQLSPAARPSPVANPIPRTPITPSAASQPRTPSRGTPRPASASHRRDHRGAAGRLRDDESLTGFPAPAVPSYMAPTASARAKVRTLAEDYDGKRRFSFGLGQSVGSLQWSKGGSPFAAAKDAGSQRMGAGKHKTTLSVDSTVSLPAGVGRTPFK</sequence>
<evidence type="ECO:0000256" key="3">
    <source>
        <dbReference type="ARBA" id="ARBA00024378"/>
    </source>
</evidence>
<dbReference type="Pfam" id="PF13178">
    <property type="entry name" value="DUF4005"/>
    <property type="match status" value="1"/>
</dbReference>
<keyword evidence="1" id="KW-0112">Calmodulin-binding</keyword>
<evidence type="ECO:0000313" key="9">
    <source>
        <dbReference type="RefSeq" id="XP_017698463.1"/>
    </source>
</evidence>
<protein>
    <submittedName>
        <fullName evidence="7 8">Protein IQ-DOMAIN 14-like</fullName>
    </submittedName>
</protein>
<comment type="similarity">
    <text evidence="2">Belongs to the IQD family.</text>
</comment>
<evidence type="ECO:0000259" key="5">
    <source>
        <dbReference type="Pfam" id="PF13178"/>
    </source>
</evidence>
<evidence type="ECO:0000313" key="7">
    <source>
        <dbReference type="RefSeq" id="XP_008790579.1"/>
    </source>
</evidence>
<evidence type="ECO:0000313" key="8">
    <source>
        <dbReference type="RefSeq" id="XP_008790580.1"/>
    </source>
</evidence>
<proteinExistence type="inferred from homology"/>
<accession>A0A8B7C2Z7</accession>
<comment type="subunit">
    <text evidence="3">Binds to multiple calmodulin (CaM) in the presence of Ca(2+) and CaM-like proteins.</text>
</comment>
<evidence type="ECO:0000256" key="4">
    <source>
        <dbReference type="SAM" id="MobiDB-lite"/>
    </source>
</evidence>
<dbReference type="Proteomes" id="UP000228380">
    <property type="component" value="Chromosome 7"/>
</dbReference>
<dbReference type="OrthoDB" id="753382at2759"/>
<dbReference type="InterPro" id="IPR000048">
    <property type="entry name" value="IQ_motif_EF-hand-BS"/>
</dbReference>